<keyword evidence="11" id="KW-1185">Reference proteome</keyword>
<dbReference type="GO" id="GO:0001525">
    <property type="term" value="P:angiogenesis"/>
    <property type="evidence" value="ECO:0007669"/>
    <property type="project" value="TreeGrafter"/>
</dbReference>
<dbReference type="PANTHER" id="PTHR11437">
    <property type="entry name" value="RIBONUCLEASE"/>
    <property type="match status" value="1"/>
</dbReference>
<gene>
    <name evidence="10" type="ORF">PFLUV_G00092070</name>
</gene>
<dbReference type="InterPro" id="IPR023412">
    <property type="entry name" value="RNaseA_domain"/>
</dbReference>
<dbReference type="GO" id="GO:0050830">
    <property type="term" value="P:defense response to Gram-positive bacterium"/>
    <property type="evidence" value="ECO:0007669"/>
    <property type="project" value="TreeGrafter"/>
</dbReference>
<sequence>MEEFSDFSISLSCHSGISPAADTRTHLSPVIQINMKISIFAGVLLLSAALMFLGPENTDAQPNAQFANQHINEDMIPAHCTRAMNARGLAVNGNVCKAANTFIGDPLVMVRAICGNAGVPHNGGLRASNVPFHIIVCKVNPQGAVPPCQYVGEALNSRIIIRCDAAGNPIQFHGLL</sequence>
<dbReference type="PROSITE" id="PS00127">
    <property type="entry name" value="RNASE_PANCREATIC"/>
    <property type="match status" value="1"/>
</dbReference>
<dbReference type="Proteomes" id="UP000465112">
    <property type="component" value="Chromosome 7"/>
</dbReference>
<accession>A0A6A5FAY5</accession>
<comment type="caution">
    <text evidence="10">The sequence shown here is derived from an EMBL/GenBank/DDBJ whole genome shotgun (WGS) entry which is preliminary data.</text>
</comment>
<evidence type="ECO:0000256" key="8">
    <source>
        <dbReference type="RuleBase" id="RU000651"/>
    </source>
</evidence>
<dbReference type="InterPro" id="IPR036816">
    <property type="entry name" value="RNaseA-like_dom_sf"/>
</dbReference>
<name>A0A6A5FAY5_PERFL</name>
<dbReference type="PANTHER" id="PTHR11437:SF10">
    <property type="entry name" value="ANGIOGENIN-RELATED"/>
    <property type="match status" value="1"/>
</dbReference>
<dbReference type="InterPro" id="IPR001427">
    <property type="entry name" value="RNaseA"/>
</dbReference>
<evidence type="ECO:0000313" key="11">
    <source>
        <dbReference type="Proteomes" id="UP000465112"/>
    </source>
</evidence>
<proteinExistence type="inferred from homology"/>
<keyword evidence="6 8" id="KW-0378">Hydrolase</keyword>
<dbReference type="Gene3D" id="3.10.130.10">
    <property type="entry name" value="Ribonuclease A-like domain"/>
    <property type="match status" value="1"/>
</dbReference>
<reference evidence="10 11" key="1">
    <citation type="submission" date="2019-06" db="EMBL/GenBank/DDBJ databases">
        <title>A chromosome-scale genome assembly of the European perch, Perca fluviatilis.</title>
        <authorList>
            <person name="Roques C."/>
            <person name="Zahm M."/>
            <person name="Cabau C."/>
            <person name="Klopp C."/>
            <person name="Bouchez O."/>
            <person name="Donnadieu C."/>
            <person name="Kuhl H."/>
            <person name="Gislard M."/>
            <person name="Guendouz S."/>
            <person name="Journot L."/>
            <person name="Haffray P."/>
            <person name="Bestin A."/>
            <person name="Morvezen R."/>
            <person name="Feron R."/>
            <person name="Wen M."/>
            <person name="Jouanno E."/>
            <person name="Herpin A."/>
            <person name="Schartl M."/>
            <person name="Postlethwait J."/>
            <person name="Schaerlinger B."/>
            <person name="Chardard D."/>
            <person name="Lecocq T."/>
            <person name="Poncet C."/>
            <person name="Jaffrelo L."/>
            <person name="Lampietro C."/>
            <person name="Guiguen Y."/>
        </authorList>
    </citation>
    <scope>NUCLEOTIDE SEQUENCE [LARGE SCALE GENOMIC DNA]</scope>
    <source>
        <tissue evidence="10">Blood</tissue>
    </source>
</reference>
<comment type="similarity">
    <text evidence="2 8">Belongs to the pancreatic ribonuclease family.</text>
</comment>
<keyword evidence="4 8" id="KW-0540">Nuclease</keyword>
<evidence type="ECO:0000256" key="4">
    <source>
        <dbReference type="ARBA" id="ARBA00022722"/>
    </source>
</evidence>
<feature type="domain" description="Ribonuclease A-domain" evidence="9">
    <location>
        <begin position="59"/>
        <end position="176"/>
    </location>
</feature>
<evidence type="ECO:0000256" key="5">
    <source>
        <dbReference type="ARBA" id="ARBA00022759"/>
    </source>
</evidence>
<evidence type="ECO:0000256" key="2">
    <source>
        <dbReference type="ARBA" id="ARBA00005600"/>
    </source>
</evidence>
<evidence type="ECO:0000259" key="9">
    <source>
        <dbReference type="SMART" id="SM00092"/>
    </source>
</evidence>
<dbReference type="SMART" id="SM00092">
    <property type="entry name" value="RNAse_Pc"/>
    <property type="match status" value="1"/>
</dbReference>
<keyword evidence="5 8" id="KW-0255">Endonuclease</keyword>
<evidence type="ECO:0000256" key="1">
    <source>
        <dbReference type="ARBA" id="ARBA00004613"/>
    </source>
</evidence>
<evidence type="ECO:0000313" key="10">
    <source>
        <dbReference type="EMBL" id="KAF1388609.1"/>
    </source>
</evidence>
<comment type="subcellular location">
    <subcellularLocation>
        <location evidence="1">Secreted</location>
    </subcellularLocation>
</comment>
<dbReference type="SUPFAM" id="SSF54076">
    <property type="entry name" value="RNase A-like"/>
    <property type="match status" value="1"/>
</dbReference>
<keyword evidence="3" id="KW-0964">Secreted</keyword>
<dbReference type="GO" id="GO:0005576">
    <property type="term" value="C:extracellular region"/>
    <property type="evidence" value="ECO:0007669"/>
    <property type="project" value="UniProtKB-SubCell"/>
</dbReference>
<dbReference type="GO" id="GO:0050829">
    <property type="term" value="P:defense response to Gram-negative bacterium"/>
    <property type="evidence" value="ECO:0007669"/>
    <property type="project" value="TreeGrafter"/>
</dbReference>
<dbReference type="GO" id="GO:0016787">
    <property type="term" value="F:hydrolase activity"/>
    <property type="evidence" value="ECO:0007669"/>
    <property type="project" value="UniProtKB-KW"/>
</dbReference>
<dbReference type="EMBL" id="VHII01000007">
    <property type="protein sequence ID" value="KAF1388609.1"/>
    <property type="molecule type" value="Genomic_DNA"/>
</dbReference>
<evidence type="ECO:0000256" key="6">
    <source>
        <dbReference type="ARBA" id="ARBA00022801"/>
    </source>
</evidence>
<dbReference type="InterPro" id="IPR023411">
    <property type="entry name" value="RNaseA_AS"/>
</dbReference>
<evidence type="ECO:0000256" key="3">
    <source>
        <dbReference type="ARBA" id="ARBA00022525"/>
    </source>
</evidence>
<dbReference type="Pfam" id="PF00074">
    <property type="entry name" value="RnaseA"/>
    <property type="match status" value="1"/>
</dbReference>
<dbReference type="GO" id="GO:0003676">
    <property type="term" value="F:nucleic acid binding"/>
    <property type="evidence" value="ECO:0007669"/>
    <property type="project" value="InterPro"/>
</dbReference>
<keyword evidence="7" id="KW-1015">Disulfide bond</keyword>
<dbReference type="GO" id="GO:0004519">
    <property type="term" value="F:endonuclease activity"/>
    <property type="evidence" value="ECO:0007669"/>
    <property type="project" value="UniProtKB-KW"/>
</dbReference>
<dbReference type="GO" id="GO:0004540">
    <property type="term" value="F:RNA nuclease activity"/>
    <property type="evidence" value="ECO:0007669"/>
    <property type="project" value="TreeGrafter"/>
</dbReference>
<protein>
    <recommendedName>
        <fullName evidence="9">Ribonuclease A-domain domain-containing protein</fullName>
    </recommendedName>
</protein>
<organism evidence="10 11">
    <name type="scientific">Perca fluviatilis</name>
    <name type="common">European perch</name>
    <dbReference type="NCBI Taxonomy" id="8168"/>
    <lineage>
        <taxon>Eukaryota</taxon>
        <taxon>Metazoa</taxon>
        <taxon>Chordata</taxon>
        <taxon>Craniata</taxon>
        <taxon>Vertebrata</taxon>
        <taxon>Euteleostomi</taxon>
        <taxon>Actinopterygii</taxon>
        <taxon>Neopterygii</taxon>
        <taxon>Teleostei</taxon>
        <taxon>Neoteleostei</taxon>
        <taxon>Acanthomorphata</taxon>
        <taxon>Eupercaria</taxon>
        <taxon>Perciformes</taxon>
        <taxon>Percoidei</taxon>
        <taxon>Percidae</taxon>
        <taxon>Percinae</taxon>
        <taxon>Perca</taxon>
    </lineage>
</organism>
<evidence type="ECO:0000256" key="7">
    <source>
        <dbReference type="ARBA" id="ARBA00023157"/>
    </source>
</evidence>
<dbReference type="AlphaFoldDB" id="A0A6A5FAY5"/>